<proteinExistence type="predicted"/>
<organism evidence="1 2">
    <name type="scientific">Hibiscus sabdariffa</name>
    <name type="common">roselle</name>
    <dbReference type="NCBI Taxonomy" id="183260"/>
    <lineage>
        <taxon>Eukaryota</taxon>
        <taxon>Viridiplantae</taxon>
        <taxon>Streptophyta</taxon>
        <taxon>Embryophyta</taxon>
        <taxon>Tracheophyta</taxon>
        <taxon>Spermatophyta</taxon>
        <taxon>Magnoliopsida</taxon>
        <taxon>eudicotyledons</taxon>
        <taxon>Gunneridae</taxon>
        <taxon>Pentapetalae</taxon>
        <taxon>rosids</taxon>
        <taxon>malvids</taxon>
        <taxon>Malvales</taxon>
        <taxon>Malvaceae</taxon>
        <taxon>Malvoideae</taxon>
        <taxon>Hibiscus</taxon>
    </lineage>
</organism>
<gene>
    <name evidence="1" type="ORF">V6N11_072089</name>
</gene>
<keyword evidence="2" id="KW-1185">Reference proteome</keyword>
<evidence type="ECO:0000313" key="2">
    <source>
        <dbReference type="Proteomes" id="UP001396334"/>
    </source>
</evidence>
<dbReference type="Proteomes" id="UP001396334">
    <property type="component" value="Unassembled WGS sequence"/>
</dbReference>
<accession>A0ABR2U2A0</accession>
<comment type="caution">
    <text evidence="1">The sequence shown here is derived from an EMBL/GenBank/DDBJ whole genome shotgun (WGS) entry which is preliminary data.</text>
</comment>
<sequence>MRKACRGHGTRMSRLVLRKKVKFAKFSVRRNLCTLRKIVPGCGDADLETLFQRSIVHIIELKSLVYVLRNLANSHGV</sequence>
<dbReference type="EMBL" id="JBBPBN010000003">
    <property type="protein sequence ID" value="KAK9043757.1"/>
    <property type="molecule type" value="Genomic_DNA"/>
</dbReference>
<evidence type="ECO:0000313" key="1">
    <source>
        <dbReference type="EMBL" id="KAK9043757.1"/>
    </source>
</evidence>
<name>A0ABR2U2A0_9ROSI</name>
<protein>
    <recommendedName>
        <fullName evidence="3">BHLH domain-containing protein</fullName>
    </recommendedName>
</protein>
<reference evidence="1 2" key="1">
    <citation type="journal article" date="2024" name="G3 (Bethesda)">
        <title>Genome assembly of Hibiscus sabdariffa L. provides insights into metabolisms of medicinal natural products.</title>
        <authorList>
            <person name="Kim T."/>
        </authorList>
    </citation>
    <scope>NUCLEOTIDE SEQUENCE [LARGE SCALE GENOMIC DNA]</scope>
    <source>
        <strain evidence="1">TK-2024</strain>
        <tissue evidence="1">Old leaves</tissue>
    </source>
</reference>
<evidence type="ECO:0008006" key="3">
    <source>
        <dbReference type="Google" id="ProtNLM"/>
    </source>
</evidence>